<keyword evidence="3" id="KW-1185">Reference proteome</keyword>
<evidence type="ECO:0000313" key="3">
    <source>
        <dbReference type="Proteomes" id="UP000317078"/>
    </source>
</evidence>
<dbReference type="Pfam" id="PF03704">
    <property type="entry name" value="BTAD"/>
    <property type="match status" value="1"/>
</dbReference>
<organism evidence="2 3">
    <name type="scientific">Muricoccus nepalensis</name>
    <dbReference type="NCBI Taxonomy" id="1854500"/>
    <lineage>
        <taxon>Bacteria</taxon>
        <taxon>Pseudomonadati</taxon>
        <taxon>Pseudomonadota</taxon>
        <taxon>Alphaproteobacteria</taxon>
        <taxon>Acetobacterales</taxon>
        <taxon>Roseomonadaceae</taxon>
        <taxon>Muricoccus</taxon>
    </lineage>
</organism>
<dbReference type="InterPro" id="IPR011990">
    <property type="entry name" value="TPR-like_helical_dom_sf"/>
</dbReference>
<dbReference type="SUPFAM" id="SSF48452">
    <property type="entry name" value="TPR-like"/>
    <property type="match status" value="1"/>
</dbReference>
<feature type="domain" description="Bacterial transcriptional activator" evidence="1">
    <location>
        <begin position="105"/>
        <end position="236"/>
    </location>
</feature>
<dbReference type="InterPro" id="IPR051677">
    <property type="entry name" value="AfsR-DnrI-RedD_regulator"/>
</dbReference>
<evidence type="ECO:0000259" key="1">
    <source>
        <dbReference type="SMART" id="SM01043"/>
    </source>
</evidence>
<comment type="caution">
    <text evidence="2">The sequence shown here is derived from an EMBL/GenBank/DDBJ whole genome shotgun (WGS) entry which is preliminary data.</text>
</comment>
<reference evidence="2 3" key="1">
    <citation type="journal article" date="2019" name="Environ. Microbiol.">
        <title>Species interactions and distinct microbial communities in high Arctic permafrost affected cryosols are associated with the CH4 and CO2 gas fluxes.</title>
        <authorList>
            <person name="Altshuler I."/>
            <person name="Hamel J."/>
            <person name="Turney S."/>
            <person name="Magnuson E."/>
            <person name="Levesque R."/>
            <person name="Greer C."/>
            <person name="Whyte L.G."/>
        </authorList>
    </citation>
    <scope>NUCLEOTIDE SEQUENCE [LARGE SCALE GENOMIC DNA]</scope>
    <source>
        <strain evidence="2 3">S9.3B</strain>
    </source>
</reference>
<dbReference type="RefSeq" id="WP_140881769.1">
    <property type="nucleotide sequence ID" value="NZ_RCZP01000003.1"/>
</dbReference>
<evidence type="ECO:0000313" key="2">
    <source>
        <dbReference type="EMBL" id="TPG59673.1"/>
    </source>
</evidence>
<dbReference type="Gene3D" id="3.40.50.10070">
    <property type="entry name" value="TolB, N-terminal domain"/>
    <property type="match status" value="1"/>
</dbReference>
<dbReference type="Gene3D" id="1.25.40.10">
    <property type="entry name" value="Tetratricopeptide repeat domain"/>
    <property type="match status" value="2"/>
</dbReference>
<name>A0A502GG27_9PROT</name>
<dbReference type="EMBL" id="RCZP01000003">
    <property type="protein sequence ID" value="TPG59673.1"/>
    <property type="molecule type" value="Genomic_DNA"/>
</dbReference>
<dbReference type="SMART" id="SM01043">
    <property type="entry name" value="BTAD"/>
    <property type="match status" value="1"/>
</dbReference>
<dbReference type="InterPro" id="IPR036388">
    <property type="entry name" value="WH-like_DNA-bd_sf"/>
</dbReference>
<sequence length="685" mass="74184">MVEPLTPAPAPEPSRAHVRLLGPFEARRADGAPVPGLGHRGVALLAVLALAEAPPARDELAALLWPGRRPEQARGSLRQELLRLRRAFGWPAGGPLLIPDALAGVDARDLSRALAGSAGLAEAVRLYRGVLLAGLPLGPDDPFARWLLPRRAALHERALATMRARLRAGEGTEALARRLLALDRGDEDAHRHLMRGHAERGDLAAVLDQYRCLTEALGPAGPGPSAETRGLLDELTLRLGPRAPAEPAGAPALDWIRAAPDRAPVPAVPAPGPVAPVDDRPSVAVLPFAGISHDPVAGDVLADGLTEEITNALAHVPGFFVTARQSALAYRGLGMDVRRIAAELGVRYLVEGGVEQDSHRIRLNIRLLDGRTGMHLWADSQGARLGDAMGLRDTIVQRIAARLAPRLMQEEVARAMRRPPEYPDAWTWLQRANGVLLGGRHKAALERVLEPLGRALEADPGYAMAHALAGAVRTARWLTKEFPDPDGERRLALQHADAALAADPENPFVLSHCAEVALYARASTEEARALIERAAQRNPNDANSLALLAHIRRQAQEDPRACLGLIADALRLSPRDPRSFAWHHYASWCHFRQEDLGAMEAACRRSIGLYGRYPMNWIALTSSLSLQEREAEAREAAAVLRRLQPGFRADGFFEAARATYGARFEGPVRQEYEALRGALTRALAD</sequence>
<dbReference type="Gene3D" id="1.10.10.10">
    <property type="entry name" value="Winged helix-like DNA-binding domain superfamily/Winged helix DNA-binding domain"/>
    <property type="match status" value="1"/>
</dbReference>
<dbReference type="Proteomes" id="UP000317078">
    <property type="component" value="Unassembled WGS sequence"/>
</dbReference>
<proteinExistence type="predicted"/>
<dbReference type="InterPro" id="IPR005158">
    <property type="entry name" value="BTAD"/>
</dbReference>
<dbReference type="PANTHER" id="PTHR35807">
    <property type="entry name" value="TRANSCRIPTIONAL REGULATOR REDD-RELATED"/>
    <property type="match status" value="1"/>
</dbReference>
<gene>
    <name evidence="2" type="ORF">EAH89_05400</name>
</gene>
<dbReference type="OrthoDB" id="7236479at2"/>
<dbReference type="AlphaFoldDB" id="A0A502GG27"/>
<accession>A0A502GG27</accession>
<protein>
    <recommendedName>
        <fullName evidence="1">Bacterial transcriptional activator domain-containing protein</fullName>
    </recommendedName>
</protein>